<evidence type="ECO:0000313" key="1">
    <source>
        <dbReference type="EMBL" id="KRY24712.1"/>
    </source>
</evidence>
<sequence>MEYLNQRNEKILQLITTEESDKILSYTKISIGINGVSDGPLPCVLR</sequence>
<dbReference type="AlphaFoldDB" id="A0A0V1AIQ9"/>
<proteinExistence type="predicted"/>
<dbReference type="EMBL" id="JYDH01001490">
    <property type="protein sequence ID" value="KRY24712.1"/>
    <property type="molecule type" value="Genomic_DNA"/>
</dbReference>
<comment type="caution">
    <text evidence="1">The sequence shown here is derived from an EMBL/GenBank/DDBJ whole genome shotgun (WGS) entry which is preliminary data.</text>
</comment>
<evidence type="ECO:0000313" key="2">
    <source>
        <dbReference type="Proteomes" id="UP000054776"/>
    </source>
</evidence>
<gene>
    <name evidence="1" type="ORF">T01_9652</name>
</gene>
<accession>A0A0V1AIQ9</accession>
<protein>
    <submittedName>
        <fullName evidence="1">Uncharacterized protein</fullName>
    </submittedName>
</protein>
<dbReference type="InParanoid" id="A0A0V1AIQ9"/>
<reference evidence="1 2" key="1">
    <citation type="submission" date="2015-01" db="EMBL/GenBank/DDBJ databases">
        <title>Evolution of Trichinella species and genotypes.</title>
        <authorList>
            <person name="Korhonen P.K."/>
            <person name="Edoardo P."/>
            <person name="Giuseppe L.R."/>
            <person name="Gasser R.B."/>
        </authorList>
    </citation>
    <scope>NUCLEOTIDE SEQUENCE [LARGE SCALE GENOMIC DNA]</scope>
    <source>
        <strain evidence="1">ISS3</strain>
    </source>
</reference>
<name>A0A0V1AIQ9_TRISP</name>
<organism evidence="1 2">
    <name type="scientific">Trichinella spiralis</name>
    <name type="common">Trichina worm</name>
    <dbReference type="NCBI Taxonomy" id="6334"/>
    <lineage>
        <taxon>Eukaryota</taxon>
        <taxon>Metazoa</taxon>
        <taxon>Ecdysozoa</taxon>
        <taxon>Nematoda</taxon>
        <taxon>Enoplea</taxon>
        <taxon>Dorylaimia</taxon>
        <taxon>Trichinellida</taxon>
        <taxon>Trichinellidae</taxon>
        <taxon>Trichinella</taxon>
    </lineage>
</organism>
<keyword evidence="2" id="KW-1185">Reference proteome</keyword>
<dbReference type="Proteomes" id="UP000054776">
    <property type="component" value="Unassembled WGS sequence"/>
</dbReference>